<reference evidence="4 5" key="1">
    <citation type="submission" date="2019-06" db="EMBL/GenBank/DDBJ databases">
        <title>Whole genome shotgun sequence of Nitrobacter winogradskyi NBRC 14297.</title>
        <authorList>
            <person name="Hosoyama A."/>
            <person name="Uohara A."/>
            <person name="Ohji S."/>
            <person name="Ichikawa N."/>
        </authorList>
    </citation>
    <scope>NUCLEOTIDE SEQUENCE [LARGE SCALE GENOMIC DNA]</scope>
    <source>
        <strain evidence="4 5">NBRC 14297</strain>
    </source>
</reference>
<dbReference type="AlphaFoldDB" id="A0A4Y3W753"/>
<protein>
    <recommendedName>
        <fullName evidence="3">Cytokinin riboside 5'-monophosphate phosphoribohydrolase</fullName>
        <ecNumber evidence="3">3.2.2.n1</ecNumber>
    </recommendedName>
</protein>
<dbReference type="GO" id="GO:0008714">
    <property type="term" value="F:AMP nucleosidase activity"/>
    <property type="evidence" value="ECO:0007669"/>
    <property type="project" value="UniProtKB-EC"/>
</dbReference>
<dbReference type="RefSeq" id="WP_011314523.1">
    <property type="nucleotide sequence ID" value="NZ_BJNF01000003.1"/>
</dbReference>
<dbReference type="EC" id="3.2.2.n1" evidence="3"/>
<evidence type="ECO:0000313" key="4">
    <source>
        <dbReference type="EMBL" id="GEC14385.1"/>
    </source>
</evidence>
<dbReference type="PANTHER" id="PTHR31223:SF70">
    <property type="entry name" value="LOG FAMILY PROTEIN YJL055W"/>
    <property type="match status" value="1"/>
</dbReference>
<dbReference type="OMA" id="HQKPIGL"/>
<dbReference type="EMBL" id="BJNF01000003">
    <property type="protein sequence ID" value="GEC14385.1"/>
    <property type="molecule type" value="Genomic_DNA"/>
</dbReference>
<dbReference type="Gene3D" id="3.40.50.450">
    <property type="match status" value="1"/>
</dbReference>
<dbReference type="Proteomes" id="UP000318825">
    <property type="component" value="Unassembled WGS sequence"/>
</dbReference>
<sequence>MNTIRTVCVYCGSGPGTNPQFVEAAVDFGKALARNNVGLVYGGGSVGLMGAIATSTLDHGGTVTGIIPDFLTAREHALSRVQEMIVTRDMHERKRLMFERSDAFVALPGGVGTLEELVEQLTWQQLGRHSKPIMLANIDGFWEPLLALLAHMRSTAFIRPTLAVNVLQANRVEDILPKLRAAATGVPDSSKQMPADVADRL</sequence>
<gene>
    <name evidence="4" type="ORF">NWI01_02770</name>
</gene>
<comment type="similarity">
    <text evidence="2 3">Belongs to the LOG family.</text>
</comment>
<evidence type="ECO:0000256" key="2">
    <source>
        <dbReference type="ARBA" id="ARBA00006763"/>
    </source>
</evidence>
<dbReference type="Pfam" id="PF03641">
    <property type="entry name" value="Lysine_decarbox"/>
    <property type="match status" value="1"/>
</dbReference>
<dbReference type="NCBIfam" id="TIGR00730">
    <property type="entry name" value="Rossman fold protein, TIGR00730 family"/>
    <property type="match status" value="1"/>
</dbReference>
<organism evidence="4 5">
    <name type="scientific">Nitrobacter winogradskyi</name>
    <name type="common">Nitrobacter agilis</name>
    <dbReference type="NCBI Taxonomy" id="913"/>
    <lineage>
        <taxon>Bacteria</taxon>
        <taxon>Pseudomonadati</taxon>
        <taxon>Pseudomonadota</taxon>
        <taxon>Alphaproteobacteria</taxon>
        <taxon>Hyphomicrobiales</taxon>
        <taxon>Nitrobacteraceae</taxon>
        <taxon>Nitrobacter</taxon>
    </lineage>
</organism>
<evidence type="ECO:0000256" key="1">
    <source>
        <dbReference type="ARBA" id="ARBA00000274"/>
    </source>
</evidence>
<comment type="caution">
    <text evidence="4">The sequence shown here is derived from an EMBL/GenBank/DDBJ whole genome shotgun (WGS) entry which is preliminary data.</text>
</comment>
<dbReference type="GO" id="GO:0009691">
    <property type="term" value="P:cytokinin biosynthetic process"/>
    <property type="evidence" value="ECO:0007669"/>
    <property type="project" value="UniProtKB-UniRule"/>
</dbReference>
<evidence type="ECO:0000256" key="3">
    <source>
        <dbReference type="RuleBase" id="RU363015"/>
    </source>
</evidence>
<accession>A0A4Y3W753</accession>
<dbReference type="InterPro" id="IPR005269">
    <property type="entry name" value="LOG"/>
</dbReference>
<dbReference type="SUPFAM" id="SSF102405">
    <property type="entry name" value="MCP/YpsA-like"/>
    <property type="match status" value="1"/>
</dbReference>
<proteinExistence type="inferred from homology"/>
<dbReference type="InterPro" id="IPR031100">
    <property type="entry name" value="LOG_fam"/>
</dbReference>
<keyword evidence="3" id="KW-0203">Cytokinin biosynthesis</keyword>
<keyword evidence="3 4" id="KW-0378">Hydrolase</keyword>
<dbReference type="PANTHER" id="PTHR31223">
    <property type="entry name" value="LOG FAMILY PROTEIN YJL055W"/>
    <property type="match status" value="1"/>
</dbReference>
<dbReference type="GO" id="GO:0005829">
    <property type="term" value="C:cytosol"/>
    <property type="evidence" value="ECO:0007669"/>
    <property type="project" value="TreeGrafter"/>
</dbReference>
<evidence type="ECO:0000313" key="5">
    <source>
        <dbReference type="Proteomes" id="UP000318825"/>
    </source>
</evidence>
<name>A0A4Y3W753_NITWI</name>
<comment type="catalytic activity">
    <reaction evidence="1">
        <text>AMP + H2O = D-ribose 5-phosphate + adenine</text>
        <dbReference type="Rhea" id="RHEA:20129"/>
        <dbReference type="ChEBI" id="CHEBI:15377"/>
        <dbReference type="ChEBI" id="CHEBI:16708"/>
        <dbReference type="ChEBI" id="CHEBI:78346"/>
        <dbReference type="ChEBI" id="CHEBI:456215"/>
        <dbReference type="EC" id="3.2.2.4"/>
    </reaction>
</comment>
<dbReference type="OrthoDB" id="9801098at2"/>